<protein>
    <recommendedName>
        <fullName evidence="6">Phosphoglycerate mutase</fullName>
    </recommendedName>
</protein>
<dbReference type="AlphaFoldDB" id="A0A1F6W2Y6"/>
<evidence type="ECO:0000256" key="2">
    <source>
        <dbReference type="PIRSR" id="PIRSR613078-2"/>
    </source>
</evidence>
<evidence type="ECO:0000313" key="5">
    <source>
        <dbReference type="Proteomes" id="UP000179275"/>
    </source>
</evidence>
<dbReference type="Pfam" id="PF00300">
    <property type="entry name" value="His_Phos_1"/>
    <property type="match status" value="1"/>
</dbReference>
<dbReference type="PANTHER" id="PTHR48100">
    <property type="entry name" value="BROAD-SPECIFICITY PHOSPHATASE YOR283W-RELATED"/>
    <property type="match status" value="1"/>
</dbReference>
<evidence type="ECO:0000313" key="4">
    <source>
        <dbReference type="EMBL" id="OGI76136.1"/>
    </source>
</evidence>
<feature type="active site" description="Tele-phosphohistidine intermediate" evidence="1">
    <location>
        <position position="11"/>
    </location>
</feature>
<dbReference type="InterPro" id="IPR029033">
    <property type="entry name" value="His_PPase_superfam"/>
</dbReference>
<feature type="binding site" evidence="2">
    <location>
        <begin position="10"/>
        <end position="17"/>
    </location>
    <ligand>
        <name>substrate</name>
    </ligand>
</feature>
<gene>
    <name evidence="4" type="ORF">A3C67_01685</name>
</gene>
<comment type="caution">
    <text evidence="4">The sequence shown here is derived from an EMBL/GenBank/DDBJ whole genome shotgun (WGS) entry which is preliminary data.</text>
</comment>
<accession>A0A1F6W2Y6</accession>
<dbReference type="CDD" id="cd07067">
    <property type="entry name" value="HP_PGM_like"/>
    <property type="match status" value="1"/>
</dbReference>
<dbReference type="EMBL" id="MFUG01000009">
    <property type="protein sequence ID" value="OGI76136.1"/>
    <property type="molecule type" value="Genomic_DNA"/>
</dbReference>
<evidence type="ECO:0000256" key="3">
    <source>
        <dbReference type="SAM" id="MobiDB-lite"/>
    </source>
</evidence>
<dbReference type="InterPro" id="IPR050275">
    <property type="entry name" value="PGM_Phosphatase"/>
</dbReference>
<feature type="active site" description="Proton donor/acceptor" evidence="1">
    <location>
        <position position="85"/>
    </location>
</feature>
<dbReference type="GO" id="GO:0005829">
    <property type="term" value="C:cytosol"/>
    <property type="evidence" value="ECO:0007669"/>
    <property type="project" value="TreeGrafter"/>
</dbReference>
<sequence length="219" mass="25522">MAKKLIYFVRHGETERNAKGIRQGPEGPLSAQGRAQATETAKKFPKHKGRPQIIISSPYERTRETATIIAKELNIDVEYSDLLVERKNPSEIVERSGDERNVRTIVDRIDKSFHADNLRYSDEENFIDLKERVKKLLSYIRSRSEERIIMVTHGIFLKMVVCYMFYGEKLNASEYNKISYFNPIDNAGIAIVKHTSHWFGKDEWELIVWNDNLVEEKKS</sequence>
<dbReference type="STRING" id="1801756.A3C67_01685"/>
<dbReference type="InterPro" id="IPR013078">
    <property type="entry name" value="His_Pase_superF_clade-1"/>
</dbReference>
<feature type="region of interest" description="Disordered" evidence="3">
    <location>
        <begin position="16"/>
        <end position="49"/>
    </location>
</feature>
<dbReference type="SMART" id="SM00855">
    <property type="entry name" value="PGAM"/>
    <property type="match status" value="1"/>
</dbReference>
<dbReference type="SUPFAM" id="SSF53254">
    <property type="entry name" value="Phosphoglycerate mutase-like"/>
    <property type="match status" value="1"/>
</dbReference>
<organism evidence="4 5">
    <name type="scientific">Candidatus Nomurabacteria bacterium RIFCSPHIGHO2_02_FULL_42_19</name>
    <dbReference type="NCBI Taxonomy" id="1801756"/>
    <lineage>
        <taxon>Bacteria</taxon>
        <taxon>Candidatus Nomuraibacteriota</taxon>
    </lineage>
</organism>
<dbReference type="Gene3D" id="3.40.50.1240">
    <property type="entry name" value="Phosphoglycerate mutase-like"/>
    <property type="match status" value="1"/>
</dbReference>
<reference evidence="4 5" key="1">
    <citation type="journal article" date="2016" name="Nat. Commun.">
        <title>Thousands of microbial genomes shed light on interconnected biogeochemical processes in an aquifer system.</title>
        <authorList>
            <person name="Anantharaman K."/>
            <person name="Brown C.T."/>
            <person name="Hug L.A."/>
            <person name="Sharon I."/>
            <person name="Castelle C.J."/>
            <person name="Probst A.J."/>
            <person name="Thomas B.C."/>
            <person name="Singh A."/>
            <person name="Wilkins M.J."/>
            <person name="Karaoz U."/>
            <person name="Brodie E.L."/>
            <person name="Williams K.H."/>
            <person name="Hubbard S.S."/>
            <person name="Banfield J.F."/>
        </authorList>
    </citation>
    <scope>NUCLEOTIDE SEQUENCE [LARGE SCALE GENOMIC DNA]</scope>
</reference>
<feature type="binding site" evidence="2">
    <location>
        <position position="61"/>
    </location>
    <ligand>
        <name>substrate</name>
    </ligand>
</feature>
<name>A0A1F6W2Y6_9BACT</name>
<dbReference type="Proteomes" id="UP000179275">
    <property type="component" value="Unassembled WGS sequence"/>
</dbReference>
<dbReference type="PANTHER" id="PTHR48100:SF44">
    <property type="entry name" value="PHOSPHATASE C1620.13-RELATED"/>
    <property type="match status" value="1"/>
</dbReference>
<evidence type="ECO:0008006" key="6">
    <source>
        <dbReference type="Google" id="ProtNLM"/>
    </source>
</evidence>
<evidence type="ECO:0000256" key="1">
    <source>
        <dbReference type="PIRSR" id="PIRSR613078-1"/>
    </source>
</evidence>
<proteinExistence type="predicted"/>
<dbReference type="GO" id="GO:0016791">
    <property type="term" value="F:phosphatase activity"/>
    <property type="evidence" value="ECO:0007669"/>
    <property type="project" value="TreeGrafter"/>
</dbReference>